<dbReference type="PANTHER" id="PTHR32254">
    <property type="entry name" value="EXPRESSED PROTEIN"/>
    <property type="match status" value="1"/>
</dbReference>
<sequence>MEGERAVVTCEKEKGSSCFQFLIATYHIFCGVLAITQRTVDCGKHDPDISLELEKDMIGLLTEELNLQRNVTNDNMEHTKSAILEARKTSSQYQKEAEKCNSGMETCEEAREKAEAAIIAEHKLSAIWEDRARQHGWKDRRRTYA</sequence>
<dbReference type="EMBL" id="JACGCM010000622">
    <property type="protein sequence ID" value="KAF6169945.1"/>
    <property type="molecule type" value="Genomic_DNA"/>
</dbReference>
<proteinExistence type="predicted"/>
<dbReference type="AlphaFoldDB" id="A0A7J7NRX3"/>
<dbReference type="Proteomes" id="UP000541444">
    <property type="component" value="Unassembled WGS sequence"/>
</dbReference>
<organism evidence="1 2">
    <name type="scientific">Kingdonia uniflora</name>
    <dbReference type="NCBI Taxonomy" id="39325"/>
    <lineage>
        <taxon>Eukaryota</taxon>
        <taxon>Viridiplantae</taxon>
        <taxon>Streptophyta</taxon>
        <taxon>Embryophyta</taxon>
        <taxon>Tracheophyta</taxon>
        <taxon>Spermatophyta</taxon>
        <taxon>Magnoliopsida</taxon>
        <taxon>Ranunculales</taxon>
        <taxon>Circaeasteraceae</taxon>
        <taxon>Kingdonia</taxon>
    </lineage>
</organism>
<reference evidence="1 2" key="1">
    <citation type="journal article" date="2020" name="IScience">
        <title>Genome Sequencing of the Endangered Kingdonia uniflora (Circaeasteraceae, Ranunculales) Reveals Potential Mechanisms of Evolutionary Specialization.</title>
        <authorList>
            <person name="Sun Y."/>
            <person name="Deng T."/>
            <person name="Zhang A."/>
            <person name="Moore M.J."/>
            <person name="Landis J.B."/>
            <person name="Lin N."/>
            <person name="Zhang H."/>
            <person name="Zhang X."/>
            <person name="Huang J."/>
            <person name="Zhang X."/>
            <person name="Sun H."/>
            <person name="Wang H."/>
        </authorList>
    </citation>
    <scope>NUCLEOTIDE SEQUENCE [LARGE SCALE GENOMIC DNA]</scope>
    <source>
        <strain evidence="1">TB1705</strain>
        <tissue evidence="1">Leaf</tissue>
    </source>
</reference>
<accession>A0A7J7NRX3</accession>
<dbReference type="InterPro" id="IPR010471">
    <property type="entry name" value="DUF1068"/>
</dbReference>
<dbReference type="OrthoDB" id="1851883at2759"/>
<gene>
    <name evidence="1" type="ORF">GIB67_034337</name>
</gene>
<name>A0A7J7NRX3_9MAGN</name>
<protein>
    <submittedName>
        <fullName evidence="1">Uncharacterized protein</fullName>
    </submittedName>
</protein>
<dbReference type="Pfam" id="PF06364">
    <property type="entry name" value="DUF1068"/>
    <property type="match status" value="1"/>
</dbReference>
<keyword evidence="2" id="KW-1185">Reference proteome</keyword>
<comment type="caution">
    <text evidence="1">The sequence shown here is derived from an EMBL/GenBank/DDBJ whole genome shotgun (WGS) entry which is preliminary data.</text>
</comment>
<dbReference type="PANTHER" id="PTHR32254:SF6">
    <property type="entry name" value="DUF1068 DOMAIN-CONTAINING PROTEIN"/>
    <property type="match status" value="1"/>
</dbReference>
<evidence type="ECO:0000313" key="2">
    <source>
        <dbReference type="Proteomes" id="UP000541444"/>
    </source>
</evidence>
<evidence type="ECO:0000313" key="1">
    <source>
        <dbReference type="EMBL" id="KAF6169945.1"/>
    </source>
</evidence>